<organism evidence="5 6">
    <name type="scientific">Roseiarcus fermentans</name>
    <dbReference type="NCBI Taxonomy" id="1473586"/>
    <lineage>
        <taxon>Bacteria</taxon>
        <taxon>Pseudomonadati</taxon>
        <taxon>Pseudomonadota</taxon>
        <taxon>Alphaproteobacteria</taxon>
        <taxon>Hyphomicrobiales</taxon>
        <taxon>Roseiarcaceae</taxon>
        <taxon>Roseiarcus</taxon>
    </lineage>
</organism>
<gene>
    <name evidence="5" type="ORF">DFR50_1645</name>
</gene>
<dbReference type="SMART" id="SM00822">
    <property type="entry name" value="PKS_KR"/>
    <property type="match status" value="1"/>
</dbReference>
<dbReference type="EMBL" id="QNRK01000064">
    <property type="protein sequence ID" value="RBP00924.1"/>
    <property type="molecule type" value="Genomic_DNA"/>
</dbReference>
<dbReference type="RefSeq" id="WP_113894088.1">
    <property type="nucleotide sequence ID" value="NZ_QNRK01000064.1"/>
</dbReference>
<feature type="domain" description="Ketoreductase" evidence="4">
    <location>
        <begin position="10"/>
        <end position="186"/>
    </location>
</feature>
<evidence type="ECO:0000313" key="5">
    <source>
        <dbReference type="EMBL" id="RBP00924.1"/>
    </source>
</evidence>
<dbReference type="InterPro" id="IPR002347">
    <property type="entry name" value="SDR_fam"/>
</dbReference>
<dbReference type="InterPro" id="IPR057326">
    <property type="entry name" value="KR_dom"/>
</dbReference>
<dbReference type="PRINTS" id="PR00080">
    <property type="entry name" value="SDRFAMILY"/>
</dbReference>
<proteinExistence type="inferred from homology"/>
<evidence type="ECO:0000256" key="1">
    <source>
        <dbReference type="ARBA" id="ARBA00006484"/>
    </source>
</evidence>
<dbReference type="PRINTS" id="PR00081">
    <property type="entry name" value="GDHRDH"/>
</dbReference>
<dbReference type="GO" id="GO:0032787">
    <property type="term" value="P:monocarboxylic acid metabolic process"/>
    <property type="evidence" value="ECO:0007669"/>
    <property type="project" value="UniProtKB-ARBA"/>
</dbReference>
<accession>A0A366EET7</accession>
<dbReference type="InterPro" id="IPR020904">
    <property type="entry name" value="Sc_DH/Rdtase_CS"/>
</dbReference>
<protein>
    <submittedName>
        <fullName evidence="5">3-oxoacyl-[acyl-carrier protein] reductase</fullName>
    </submittedName>
</protein>
<evidence type="ECO:0000259" key="4">
    <source>
        <dbReference type="SMART" id="SM00822"/>
    </source>
</evidence>
<comment type="caution">
    <text evidence="5">The sequence shown here is derived from an EMBL/GenBank/DDBJ whole genome shotgun (WGS) entry which is preliminary data.</text>
</comment>
<evidence type="ECO:0000256" key="2">
    <source>
        <dbReference type="ARBA" id="ARBA00023002"/>
    </source>
</evidence>
<comment type="similarity">
    <text evidence="1 3">Belongs to the short-chain dehydrogenases/reductases (SDR) family.</text>
</comment>
<dbReference type="Proteomes" id="UP000253529">
    <property type="component" value="Unassembled WGS sequence"/>
</dbReference>
<dbReference type="AlphaFoldDB" id="A0A366EET7"/>
<name>A0A366EET7_9HYPH</name>
<dbReference type="InterPro" id="IPR050259">
    <property type="entry name" value="SDR"/>
</dbReference>
<evidence type="ECO:0000256" key="3">
    <source>
        <dbReference type="RuleBase" id="RU000363"/>
    </source>
</evidence>
<dbReference type="InterPro" id="IPR036291">
    <property type="entry name" value="NAD(P)-bd_dom_sf"/>
</dbReference>
<dbReference type="SUPFAM" id="SSF51735">
    <property type="entry name" value="NAD(P)-binding Rossmann-fold domains"/>
    <property type="match status" value="1"/>
</dbReference>
<reference evidence="5 6" key="1">
    <citation type="submission" date="2018-06" db="EMBL/GenBank/DDBJ databases">
        <title>Genomic Encyclopedia of Type Strains, Phase IV (KMG-IV): sequencing the most valuable type-strain genomes for metagenomic binning, comparative biology and taxonomic classification.</title>
        <authorList>
            <person name="Goeker M."/>
        </authorList>
    </citation>
    <scope>NUCLEOTIDE SEQUENCE [LARGE SCALE GENOMIC DNA]</scope>
    <source>
        <strain evidence="5 6">DSM 24875</strain>
    </source>
</reference>
<dbReference type="PANTHER" id="PTHR42879">
    <property type="entry name" value="3-OXOACYL-(ACYL-CARRIER-PROTEIN) REDUCTASE"/>
    <property type="match status" value="1"/>
</dbReference>
<dbReference type="PROSITE" id="PS00061">
    <property type="entry name" value="ADH_SHORT"/>
    <property type="match status" value="1"/>
</dbReference>
<dbReference type="GO" id="GO:0016491">
    <property type="term" value="F:oxidoreductase activity"/>
    <property type="evidence" value="ECO:0007669"/>
    <property type="project" value="UniProtKB-KW"/>
</dbReference>
<dbReference type="OrthoDB" id="9803333at2"/>
<dbReference type="Gene3D" id="3.40.50.720">
    <property type="entry name" value="NAD(P)-binding Rossmann-like Domain"/>
    <property type="match status" value="1"/>
</dbReference>
<sequence>MDFGVDLSGRSALVTGGSRGIGRAITLALAGCGAAVAVNYVAREAEAEAVVERIRSAGGRATAVRADVSVAAEVAALAGQVVRDLGPVDILVNNAGIALADADEEAFDRTLATNLKSAWLCTEAFLPGMRARRWGRIVNMSSIAARGAGAIGVAYNASKAGLEGLTRGYAARAACDGVTVNAIAPGPTDTEMGAPLAAAGVVARIPMGRMGRTEDVAQATILVVANDFMTGQTIAVNGGLALL</sequence>
<dbReference type="FunFam" id="3.40.50.720:FF:000173">
    <property type="entry name" value="3-oxoacyl-[acyl-carrier protein] reductase"/>
    <property type="match status" value="1"/>
</dbReference>
<keyword evidence="6" id="KW-1185">Reference proteome</keyword>
<dbReference type="Pfam" id="PF00106">
    <property type="entry name" value="adh_short"/>
    <property type="match status" value="1"/>
</dbReference>
<evidence type="ECO:0000313" key="6">
    <source>
        <dbReference type="Proteomes" id="UP000253529"/>
    </source>
</evidence>
<dbReference type="PANTHER" id="PTHR42879:SF2">
    <property type="entry name" value="3-OXOACYL-[ACYL-CARRIER-PROTEIN] REDUCTASE FABG"/>
    <property type="match status" value="1"/>
</dbReference>
<keyword evidence="2" id="KW-0560">Oxidoreductase</keyword>